<dbReference type="Gene3D" id="3.40.605.10">
    <property type="entry name" value="Aldehyde Dehydrogenase, Chain A, domain 1"/>
    <property type="match status" value="1"/>
</dbReference>
<gene>
    <name evidence="5" type="ORF">PSH57_11305</name>
</gene>
<keyword evidence="1 3" id="KW-0560">Oxidoreductase</keyword>
<dbReference type="SUPFAM" id="SSF53720">
    <property type="entry name" value="ALDH-like"/>
    <property type="match status" value="1"/>
</dbReference>
<dbReference type="InterPro" id="IPR029510">
    <property type="entry name" value="Ald_DH_CS_GLU"/>
</dbReference>
<dbReference type="RefSeq" id="WP_305389546.1">
    <property type="nucleotide sequence ID" value="NZ_CP117426.1"/>
</dbReference>
<dbReference type="InterPro" id="IPR015590">
    <property type="entry name" value="Aldehyde_DH_dom"/>
</dbReference>
<dbReference type="PANTHER" id="PTHR11699">
    <property type="entry name" value="ALDEHYDE DEHYDROGENASE-RELATED"/>
    <property type="match status" value="1"/>
</dbReference>
<dbReference type="InterPro" id="IPR016163">
    <property type="entry name" value="Ald_DH_C"/>
</dbReference>
<evidence type="ECO:0000313" key="6">
    <source>
        <dbReference type="Proteomes" id="UP001230339"/>
    </source>
</evidence>
<dbReference type="InterPro" id="IPR016160">
    <property type="entry name" value="Ald_DH_CS_CYS"/>
</dbReference>
<protein>
    <submittedName>
        <fullName evidence="5">Aldehyde dehydrogenase</fullName>
    </submittedName>
</protein>
<name>A0ABY9GH19_9PSED</name>
<dbReference type="Proteomes" id="UP001230339">
    <property type="component" value="Chromosome"/>
</dbReference>
<evidence type="ECO:0000256" key="3">
    <source>
        <dbReference type="RuleBase" id="RU003345"/>
    </source>
</evidence>
<feature type="active site" evidence="2">
    <location>
        <position position="267"/>
    </location>
</feature>
<dbReference type="InterPro" id="IPR016161">
    <property type="entry name" value="Ald_DH/histidinol_DH"/>
</dbReference>
<proteinExistence type="inferred from homology"/>
<dbReference type="CDD" id="cd07112">
    <property type="entry name" value="ALDH_GABALDH-PuuC"/>
    <property type="match status" value="1"/>
</dbReference>
<evidence type="ECO:0000256" key="2">
    <source>
        <dbReference type="PROSITE-ProRule" id="PRU10007"/>
    </source>
</evidence>
<keyword evidence="6" id="KW-1185">Reference proteome</keyword>
<comment type="similarity">
    <text evidence="3">Belongs to the aldehyde dehydrogenase family.</text>
</comment>
<organism evidence="5 6">
    <name type="scientific">Pseudomonas hefeiensis</name>
    <dbReference type="NCBI Taxonomy" id="2738125"/>
    <lineage>
        <taxon>Bacteria</taxon>
        <taxon>Pseudomonadati</taxon>
        <taxon>Pseudomonadota</taxon>
        <taxon>Gammaproteobacteria</taxon>
        <taxon>Pseudomonadales</taxon>
        <taxon>Pseudomonadaceae</taxon>
        <taxon>Pseudomonas</taxon>
    </lineage>
</organism>
<evidence type="ECO:0000256" key="1">
    <source>
        <dbReference type="ARBA" id="ARBA00023002"/>
    </source>
</evidence>
<dbReference type="InterPro" id="IPR016162">
    <property type="entry name" value="Ald_DH_N"/>
</dbReference>
<evidence type="ECO:0000259" key="4">
    <source>
        <dbReference type="Pfam" id="PF00171"/>
    </source>
</evidence>
<dbReference type="EMBL" id="CP117449">
    <property type="protein sequence ID" value="WLH14837.1"/>
    <property type="molecule type" value="Genomic_DNA"/>
</dbReference>
<dbReference type="Gene3D" id="3.40.309.10">
    <property type="entry name" value="Aldehyde Dehydrogenase, Chain A, domain 2"/>
    <property type="match status" value="1"/>
</dbReference>
<accession>A0ABY9GH19</accession>
<dbReference type="Pfam" id="PF00171">
    <property type="entry name" value="Aldedh"/>
    <property type="match status" value="1"/>
</dbReference>
<reference evidence="5 6" key="1">
    <citation type="submission" date="2023-02" db="EMBL/GenBank/DDBJ databases">
        <title>Evolution of Hrp T3SS in non-pathogenic Pseudomonas fluorescens.</title>
        <authorList>
            <person name="Liao K."/>
            <person name="Wei H."/>
            <person name="Gu Y."/>
        </authorList>
    </citation>
    <scope>NUCLEOTIDE SEQUENCE [LARGE SCALE GENOMIC DNA]</scope>
    <source>
        <strain evidence="5 6">FP205</strain>
    </source>
</reference>
<evidence type="ECO:0000313" key="5">
    <source>
        <dbReference type="EMBL" id="WLH14837.1"/>
    </source>
</evidence>
<feature type="domain" description="Aldehyde dehydrogenase" evidence="4">
    <location>
        <begin position="29"/>
        <end position="492"/>
    </location>
</feature>
<dbReference type="PROSITE" id="PS00070">
    <property type="entry name" value="ALDEHYDE_DEHYDR_CYS"/>
    <property type="match status" value="1"/>
</dbReference>
<dbReference type="PROSITE" id="PS00687">
    <property type="entry name" value="ALDEHYDE_DEHYDR_GLU"/>
    <property type="match status" value="1"/>
</dbReference>
<sequence>MNLMSTTNWRELAASLKIRSKLFINGQLVDAQSGKTFAAINPATGKPIANVAAGDVADVDAAVASARKAFNSGSWSRRAPSDRKKVLLRFSELMLAHGDEIALLDTLSMGKTIGDSRNIEVPVSANCIAWYGEAIDKIYDEVAPTGSDALALITREPIGVVGAVVPWNFPTLMTCWKLGPALAAGNSVVLKPAEQSPLSALLLAELALEAGIPEGVFNVVTGFGEIAGRALGLHRDVDAVTFTGSTEVGKLFLGYAAKSNMKRVSLECGGKSPHIVMADCPNLDEAAIAAAYGVFFNQGEVCNAGSRLIIDEAIKDEFLAKVIEISKTLKPGDPLDPESKLGAIVSESQMNRVLEYIDIGRKEGAQVVLGGERVRTESGGYFVEPTIFDGVKNSMRIAQEEIFGPALATITFKGADEALQIANDTIYGLGAAVWTSNIDTAMSMSRGLKAGVVWVNCFDEGNITVPFGGVKQSGFGRDKSLHAIEKYTDLKTTWIKLRK</sequence>